<dbReference type="InterPro" id="IPR015943">
    <property type="entry name" value="WD40/YVTN_repeat-like_dom_sf"/>
</dbReference>
<keyword evidence="6" id="KW-1185">Reference proteome</keyword>
<dbReference type="SMART" id="SM00320">
    <property type="entry name" value="WD40"/>
    <property type="match status" value="7"/>
</dbReference>
<evidence type="ECO:0000256" key="2">
    <source>
        <dbReference type="ARBA" id="ARBA00022737"/>
    </source>
</evidence>
<dbReference type="PROSITE" id="PS50082">
    <property type="entry name" value="WD_REPEATS_2"/>
    <property type="match status" value="4"/>
</dbReference>
<dbReference type="PROSITE" id="PS50294">
    <property type="entry name" value="WD_REPEATS_REGION"/>
    <property type="match status" value="3"/>
</dbReference>
<accession>A0AAU9V2T2</accession>
<evidence type="ECO:0000313" key="5">
    <source>
        <dbReference type="EMBL" id="CAH2104481.1"/>
    </source>
</evidence>
<evidence type="ECO:0000256" key="3">
    <source>
        <dbReference type="PROSITE-ProRule" id="PRU00221"/>
    </source>
</evidence>
<feature type="repeat" description="WD" evidence="3">
    <location>
        <begin position="371"/>
        <end position="403"/>
    </location>
</feature>
<dbReference type="InterPro" id="IPR036322">
    <property type="entry name" value="WD40_repeat_dom_sf"/>
</dbReference>
<dbReference type="PANTHER" id="PTHR19857">
    <property type="entry name" value="MITOCHONDRIAL DIVISION PROTEIN 1-RELATED"/>
    <property type="match status" value="1"/>
</dbReference>
<dbReference type="Proteomes" id="UP001153954">
    <property type="component" value="Unassembled WGS sequence"/>
</dbReference>
<dbReference type="Pfam" id="PF00400">
    <property type="entry name" value="WD40"/>
    <property type="match status" value="4"/>
</dbReference>
<protein>
    <recommendedName>
        <fullName evidence="7">Angio-associated migratory cell protein</fullName>
    </recommendedName>
</protein>
<dbReference type="InterPro" id="IPR001680">
    <property type="entry name" value="WD40_rpt"/>
</dbReference>
<evidence type="ECO:0000256" key="4">
    <source>
        <dbReference type="SAM" id="MobiDB-lite"/>
    </source>
</evidence>
<dbReference type="SUPFAM" id="SSF50978">
    <property type="entry name" value="WD40 repeat-like"/>
    <property type="match status" value="1"/>
</dbReference>
<feature type="repeat" description="WD" evidence="3">
    <location>
        <begin position="68"/>
        <end position="109"/>
    </location>
</feature>
<dbReference type="Gene3D" id="2.130.10.10">
    <property type="entry name" value="YVTN repeat-like/Quinoprotein amine dehydrogenase"/>
    <property type="match status" value="1"/>
</dbReference>
<dbReference type="AlphaFoldDB" id="A0AAU9V2T2"/>
<name>A0AAU9V2T2_EUPED</name>
<gene>
    <name evidence="5" type="ORF">EEDITHA_LOCUS18849</name>
</gene>
<reference evidence="5" key="1">
    <citation type="submission" date="2022-03" db="EMBL/GenBank/DDBJ databases">
        <authorList>
            <person name="Tunstrom K."/>
        </authorList>
    </citation>
    <scope>NUCLEOTIDE SEQUENCE</scope>
</reference>
<feature type="region of interest" description="Disordered" evidence="4">
    <location>
        <begin position="1"/>
        <end position="21"/>
    </location>
</feature>
<evidence type="ECO:0008006" key="7">
    <source>
        <dbReference type="Google" id="ProtNLM"/>
    </source>
</evidence>
<dbReference type="EMBL" id="CAKOGL010000027">
    <property type="protein sequence ID" value="CAH2104481.1"/>
    <property type="molecule type" value="Genomic_DNA"/>
</dbReference>
<organism evidence="5 6">
    <name type="scientific">Euphydryas editha</name>
    <name type="common">Edith's checkerspot</name>
    <dbReference type="NCBI Taxonomy" id="104508"/>
    <lineage>
        <taxon>Eukaryota</taxon>
        <taxon>Metazoa</taxon>
        <taxon>Ecdysozoa</taxon>
        <taxon>Arthropoda</taxon>
        <taxon>Hexapoda</taxon>
        <taxon>Insecta</taxon>
        <taxon>Pterygota</taxon>
        <taxon>Neoptera</taxon>
        <taxon>Endopterygota</taxon>
        <taxon>Lepidoptera</taxon>
        <taxon>Glossata</taxon>
        <taxon>Ditrysia</taxon>
        <taxon>Papilionoidea</taxon>
        <taxon>Nymphalidae</taxon>
        <taxon>Nymphalinae</taxon>
        <taxon>Euphydryas</taxon>
    </lineage>
</organism>
<evidence type="ECO:0000256" key="1">
    <source>
        <dbReference type="ARBA" id="ARBA00022574"/>
    </source>
</evidence>
<comment type="caution">
    <text evidence="5">The sequence shown here is derived from an EMBL/GenBank/DDBJ whole genome shotgun (WGS) entry which is preliminary data.</text>
</comment>
<keyword evidence="2" id="KW-0677">Repeat</keyword>
<dbReference type="InterPro" id="IPR051179">
    <property type="entry name" value="WD_repeat_multifunction"/>
</dbReference>
<feature type="repeat" description="WD" evidence="3">
    <location>
        <begin position="198"/>
        <end position="233"/>
    </location>
</feature>
<feature type="repeat" description="WD" evidence="3">
    <location>
        <begin position="110"/>
        <end position="142"/>
    </location>
</feature>
<dbReference type="PANTHER" id="PTHR19857:SF8">
    <property type="entry name" value="ANGIO-ASSOCIATED MIGRATORY CELL PROTEIN"/>
    <property type="match status" value="1"/>
</dbReference>
<sequence>MRGQEKDTPPSSTNGDEIGAVDDDVIYFDEMEEVELDDDYDMEELDHLIELERELELGSREDHAQMVFDKHKGSVFCCDMHPNGKLAVSGGIDDKAYVWSIQTGQIVMDCTGHKDSVIFVGFSFDGAFLASFDMRGVIKVWKCNLEDNQQQPWPIIFEYEAGDLSWGFWHFGAWVLICGAVTGDIYVFKIPTGDTKVLQGHNIRTECGKLFRDGVHLAVGYNDGTVKVWDLKSSIIWYQIPASVHQTCVTDIDIHPENKLMASISTDGKFVFTTPSNGKVVAQVQTIHNLELVAFSPDSQLELFALGALNGSLTIWDTARQMSRHNCTEPQDDVAIGVTKMFWIKDQIATGRLDGSVRVYDARSGTQSLMLTGHKGEILDMCYNPKENLILTVAGDGTARVFKYAVKTEND</sequence>
<proteinExistence type="predicted"/>
<keyword evidence="1 3" id="KW-0853">WD repeat</keyword>
<evidence type="ECO:0000313" key="6">
    <source>
        <dbReference type="Proteomes" id="UP001153954"/>
    </source>
</evidence>